<dbReference type="InterPro" id="IPR002864">
    <property type="entry name" value="Acyl-ACP_thioesterase_NHD"/>
</dbReference>
<sequence length="302" mass="33847">MSNYTPVTKAYRDPPAPCPLRPVRTGLAVRFTSVSIADEKYLAPVRADSGGKFPIASPLPARPAGAPAFETQWPVRLGDTDTDDRLRLDAVARYLQDIGFDNLDAVPEGNLHPAWIVRRTVVDVLAPIEFRDTVHLSRWSSGLSNRWCNMRVQIASERGGRIESEAFLININPETMRPGRMSDTFMAPMLAYTAEHRLRWRAALHARSDVSAEPRRFALRITDFDRMGHLNNAIYWAALEEAVVDRPDVLTLPYRAIVEHVGPVVQGDELWSRTWDEGSMRCVQLEVAGEARALARVQPLPA</sequence>
<dbReference type="Pfam" id="PF20791">
    <property type="entry name" value="Acyl-ACP_TE_C"/>
    <property type="match status" value="1"/>
</dbReference>
<feature type="domain" description="Acyl-ACP thioesterase N-terminal hotdog" evidence="1">
    <location>
        <begin position="69"/>
        <end position="188"/>
    </location>
</feature>
<organism evidence="3 4">
    <name type="scientific">Skermania pinensis</name>
    <dbReference type="NCBI Taxonomy" id="39122"/>
    <lineage>
        <taxon>Bacteria</taxon>
        <taxon>Bacillati</taxon>
        <taxon>Actinomycetota</taxon>
        <taxon>Actinomycetes</taxon>
        <taxon>Mycobacteriales</taxon>
        <taxon>Gordoniaceae</taxon>
        <taxon>Skermania</taxon>
    </lineage>
</organism>
<dbReference type="InterPro" id="IPR049427">
    <property type="entry name" value="Acyl-ACP_TE_C"/>
</dbReference>
<dbReference type="PANTHER" id="PTHR31793:SF24">
    <property type="entry name" value="LONG-CHAIN ACYL-COA THIOESTERASE FADM"/>
    <property type="match status" value="1"/>
</dbReference>
<gene>
    <name evidence="3" type="ORF">KV203_09445</name>
</gene>
<evidence type="ECO:0000259" key="1">
    <source>
        <dbReference type="Pfam" id="PF01643"/>
    </source>
</evidence>
<accession>A0ABX8SC85</accession>
<dbReference type="SUPFAM" id="SSF54637">
    <property type="entry name" value="Thioesterase/thiol ester dehydrase-isomerase"/>
    <property type="match status" value="2"/>
</dbReference>
<evidence type="ECO:0000313" key="3">
    <source>
        <dbReference type="EMBL" id="QXQ15490.1"/>
    </source>
</evidence>
<dbReference type="Gene3D" id="3.10.129.10">
    <property type="entry name" value="Hotdog Thioesterase"/>
    <property type="match status" value="1"/>
</dbReference>
<protein>
    <submittedName>
        <fullName evidence="3">Acyl-[acyl-carrier-protein] thioesterase</fullName>
    </submittedName>
</protein>
<dbReference type="Proteomes" id="UP000887023">
    <property type="component" value="Chromosome"/>
</dbReference>
<dbReference type="Pfam" id="PF01643">
    <property type="entry name" value="Acyl-ACP_TE"/>
    <property type="match status" value="1"/>
</dbReference>
<evidence type="ECO:0000259" key="2">
    <source>
        <dbReference type="Pfam" id="PF20791"/>
    </source>
</evidence>
<dbReference type="InterPro" id="IPR050563">
    <property type="entry name" value="4-hydroxybenzoyl-CoA_TE"/>
</dbReference>
<proteinExistence type="predicted"/>
<keyword evidence="4" id="KW-1185">Reference proteome</keyword>
<reference evidence="3" key="1">
    <citation type="submission" date="2021-07" db="EMBL/GenBank/DDBJ databases">
        <title>Candidatus Kaistella beijingensis sp. nov. isolated from a municipal wastewater treatment plant is involved in sludge foaming.</title>
        <authorList>
            <person name="Song Y."/>
            <person name="Liu S.-J."/>
        </authorList>
    </citation>
    <scope>NUCLEOTIDE SEQUENCE</scope>
    <source>
        <strain evidence="3">DSM 43998</strain>
    </source>
</reference>
<evidence type="ECO:0000313" key="4">
    <source>
        <dbReference type="Proteomes" id="UP000887023"/>
    </source>
</evidence>
<dbReference type="InterPro" id="IPR029069">
    <property type="entry name" value="HotDog_dom_sf"/>
</dbReference>
<dbReference type="EMBL" id="CP079105">
    <property type="protein sequence ID" value="QXQ15490.1"/>
    <property type="molecule type" value="Genomic_DNA"/>
</dbReference>
<feature type="domain" description="Acyl-ACP thioesterase-like C-terminal" evidence="2">
    <location>
        <begin position="213"/>
        <end position="275"/>
    </location>
</feature>
<dbReference type="PANTHER" id="PTHR31793">
    <property type="entry name" value="4-HYDROXYBENZOYL-COA THIOESTERASE FAMILY MEMBER"/>
    <property type="match status" value="1"/>
</dbReference>
<name>A0ABX8SC85_9ACTN</name>